<organism evidence="1 2">
    <name type="scientific">Pedobacter hartonius</name>
    <dbReference type="NCBI Taxonomy" id="425514"/>
    <lineage>
        <taxon>Bacteria</taxon>
        <taxon>Pseudomonadati</taxon>
        <taxon>Bacteroidota</taxon>
        <taxon>Sphingobacteriia</taxon>
        <taxon>Sphingobacteriales</taxon>
        <taxon>Sphingobacteriaceae</taxon>
        <taxon>Pedobacter</taxon>
    </lineage>
</organism>
<dbReference type="AlphaFoldDB" id="A0A1H4CGS1"/>
<protein>
    <submittedName>
        <fullName evidence="1">Uncharacterized protein</fullName>
    </submittedName>
</protein>
<name>A0A1H4CGS1_9SPHI</name>
<dbReference type="InterPro" id="IPR003447">
    <property type="entry name" value="FEMABX"/>
</dbReference>
<keyword evidence="2" id="KW-1185">Reference proteome</keyword>
<proteinExistence type="predicted"/>
<dbReference type="PROSITE" id="PS51191">
    <property type="entry name" value="FEMABX"/>
    <property type="match status" value="1"/>
</dbReference>
<dbReference type="GO" id="GO:0044038">
    <property type="term" value="P:cell wall macromolecule biosynthetic process"/>
    <property type="evidence" value="ECO:0007669"/>
    <property type="project" value="InterPro"/>
</dbReference>
<dbReference type="GO" id="GO:0016755">
    <property type="term" value="F:aminoacyltransferase activity"/>
    <property type="evidence" value="ECO:0007669"/>
    <property type="project" value="InterPro"/>
</dbReference>
<dbReference type="EMBL" id="FNRA01000004">
    <property type="protein sequence ID" value="SEA59509.1"/>
    <property type="molecule type" value="Genomic_DNA"/>
</dbReference>
<reference evidence="1 2" key="1">
    <citation type="submission" date="2016-10" db="EMBL/GenBank/DDBJ databases">
        <authorList>
            <person name="de Groot N.N."/>
        </authorList>
    </citation>
    <scope>NUCLEOTIDE SEQUENCE [LARGE SCALE GENOMIC DNA]</scope>
    <source>
        <strain evidence="1 2">DSM 19033</strain>
    </source>
</reference>
<gene>
    <name evidence="1" type="ORF">SAMN05443550_10443</name>
</gene>
<sequence>MKIEEQLIEIWKRDATEQDLQEGLEKGLQQGLEKGQETGLRKAKEKEVLNLIAKLGFSTEQAADFAETPVSYVEELLLARHDKLN</sequence>
<evidence type="ECO:0000313" key="2">
    <source>
        <dbReference type="Proteomes" id="UP000198850"/>
    </source>
</evidence>
<dbReference type="Proteomes" id="UP000198850">
    <property type="component" value="Unassembled WGS sequence"/>
</dbReference>
<evidence type="ECO:0000313" key="1">
    <source>
        <dbReference type="EMBL" id="SEA59509.1"/>
    </source>
</evidence>
<accession>A0A1H4CGS1</accession>
<dbReference type="OrthoDB" id="714214at2"/>
<dbReference type="RefSeq" id="WP_090556197.1">
    <property type="nucleotide sequence ID" value="NZ_FNRA01000004.1"/>
</dbReference>